<dbReference type="EMBL" id="HBNR01077575">
    <property type="protein sequence ID" value="CAE4654057.1"/>
    <property type="molecule type" value="Transcribed_RNA"/>
</dbReference>
<protein>
    <submittedName>
        <fullName evidence="3">Uncharacterized protein</fullName>
    </submittedName>
</protein>
<reference evidence="3" key="1">
    <citation type="submission" date="2021-01" db="EMBL/GenBank/DDBJ databases">
        <authorList>
            <person name="Corre E."/>
            <person name="Pelletier E."/>
            <person name="Niang G."/>
            <person name="Scheremetjew M."/>
            <person name="Finn R."/>
            <person name="Kale V."/>
            <person name="Holt S."/>
            <person name="Cochrane G."/>
            <person name="Meng A."/>
            <person name="Brown T."/>
            <person name="Cohen L."/>
        </authorList>
    </citation>
    <scope>NUCLEOTIDE SEQUENCE</scope>
    <source>
        <strain evidence="3">CCMP3105</strain>
    </source>
</reference>
<gene>
    <name evidence="3" type="ORF">AMON00008_LOCUS55216</name>
</gene>
<feature type="region of interest" description="Disordered" evidence="2">
    <location>
        <begin position="101"/>
        <end position="143"/>
    </location>
</feature>
<sequence>MRLELGAARAELCSADLSDVNLLDRPAETSRLQADEVDHEREALLAELLAVQTEASRSAAAEAEMARSTADFEAQVRWSETQAQVERRQLEAELEQIRVELAESPGRRSPSSDGSSSVRGPAGLQAEAEEAAPKAAAKEATHRAELSMTVENVDYHALSESPRLLADFRSAVSGAIASEAGHGLEEDHVELTLSAGSVVVQAAIHAPPDVCPHALHAALESSETFHESVVARVTEVEGIHEVCTGDVAVSDVSVLLVLLEQAVASLHAAEAGEAEEREEAAELRLRYAALQHSEAQLAAELVGERQARMEVDEVRQLQAELQEELYAARSSARASETPPKSGCCARMGARTPTRSSARDTETPAKSGCCALM</sequence>
<accession>A0A7S4SS69</accession>
<evidence type="ECO:0000313" key="3">
    <source>
        <dbReference type="EMBL" id="CAE4654057.1"/>
    </source>
</evidence>
<organism evidence="3">
    <name type="scientific">Alexandrium monilatum</name>
    <dbReference type="NCBI Taxonomy" id="311494"/>
    <lineage>
        <taxon>Eukaryota</taxon>
        <taxon>Sar</taxon>
        <taxon>Alveolata</taxon>
        <taxon>Dinophyceae</taxon>
        <taxon>Gonyaulacales</taxon>
        <taxon>Pyrocystaceae</taxon>
        <taxon>Alexandrium</taxon>
    </lineage>
</organism>
<evidence type="ECO:0000256" key="2">
    <source>
        <dbReference type="SAM" id="MobiDB-lite"/>
    </source>
</evidence>
<evidence type="ECO:0000256" key="1">
    <source>
        <dbReference type="SAM" id="Coils"/>
    </source>
</evidence>
<keyword evidence="1" id="KW-0175">Coiled coil</keyword>
<feature type="coiled-coil region" evidence="1">
    <location>
        <begin position="273"/>
        <end position="324"/>
    </location>
</feature>
<dbReference type="AlphaFoldDB" id="A0A7S4SS69"/>
<proteinExistence type="predicted"/>
<name>A0A7S4SS69_9DINO</name>
<feature type="region of interest" description="Disordered" evidence="2">
    <location>
        <begin position="328"/>
        <end position="372"/>
    </location>
</feature>
<feature type="compositionally biased region" description="Low complexity" evidence="2">
    <location>
        <begin position="107"/>
        <end position="121"/>
    </location>
</feature>